<organism evidence="1 2">
    <name type="scientific">Hohenbuehelia grisea</name>
    <dbReference type="NCBI Taxonomy" id="104357"/>
    <lineage>
        <taxon>Eukaryota</taxon>
        <taxon>Fungi</taxon>
        <taxon>Dikarya</taxon>
        <taxon>Basidiomycota</taxon>
        <taxon>Agaricomycotina</taxon>
        <taxon>Agaricomycetes</taxon>
        <taxon>Agaricomycetidae</taxon>
        <taxon>Agaricales</taxon>
        <taxon>Pleurotineae</taxon>
        <taxon>Pleurotaceae</taxon>
        <taxon>Hohenbuehelia</taxon>
    </lineage>
</organism>
<keyword evidence="2" id="KW-1185">Reference proteome</keyword>
<comment type="caution">
    <text evidence="1">The sequence shown here is derived from an EMBL/GenBank/DDBJ whole genome shotgun (WGS) entry which is preliminary data.</text>
</comment>
<proteinExistence type="predicted"/>
<evidence type="ECO:0000313" key="2">
    <source>
        <dbReference type="Proteomes" id="UP001556367"/>
    </source>
</evidence>
<dbReference type="Proteomes" id="UP001556367">
    <property type="component" value="Unassembled WGS sequence"/>
</dbReference>
<dbReference type="EMBL" id="JASNQZ010000011">
    <property type="protein sequence ID" value="KAL0950503.1"/>
    <property type="molecule type" value="Genomic_DNA"/>
</dbReference>
<evidence type="ECO:0000313" key="1">
    <source>
        <dbReference type="EMBL" id="KAL0950503.1"/>
    </source>
</evidence>
<accession>A0ABR3J4S1</accession>
<gene>
    <name evidence="1" type="ORF">HGRIS_007312</name>
</gene>
<protein>
    <submittedName>
        <fullName evidence="1">Uncharacterized protein</fullName>
    </submittedName>
</protein>
<sequence length="166" mass="18219">MLYAGCLVDSSPSARTLLPSPHQTSQVLITLPCLRKLSHLESLCILKRCLAEEDVIHILNETPYLISLPLFDFSNMSHDVFSALTLRPSGRNLIPALKMLCITSLVSTAAATDVVLDFLETRCKLGEPNHQLHAVNLMDVNLTLGGPSPVTVYRLQPAYNLEVAIL</sequence>
<reference evidence="2" key="1">
    <citation type="submission" date="2024-06" db="EMBL/GenBank/DDBJ databases">
        <title>Multi-omics analyses provide insights into the biosynthesis of the anticancer antibiotic pleurotin in Hohenbuehelia grisea.</title>
        <authorList>
            <person name="Weaver J.A."/>
            <person name="Alberti F."/>
        </authorList>
    </citation>
    <scope>NUCLEOTIDE SEQUENCE [LARGE SCALE GENOMIC DNA]</scope>
    <source>
        <strain evidence="2">T-177</strain>
    </source>
</reference>
<name>A0ABR3J4S1_9AGAR</name>